<dbReference type="PANTHER" id="PTHR43357:SF4">
    <property type="entry name" value="INNER MEMBRANE ABC TRANSPORTER PERMEASE PROTEIN YDCV"/>
    <property type="match status" value="1"/>
</dbReference>
<feature type="transmembrane region" description="Helical" evidence="8">
    <location>
        <begin position="245"/>
        <end position="265"/>
    </location>
</feature>
<dbReference type="Gene3D" id="1.10.3720.10">
    <property type="entry name" value="MetI-like"/>
    <property type="match status" value="1"/>
</dbReference>
<keyword evidence="4" id="KW-0997">Cell inner membrane</keyword>
<feature type="transmembrane region" description="Helical" evidence="8">
    <location>
        <begin position="20"/>
        <end position="47"/>
    </location>
</feature>
<evidence type="ECO:0000259" key="9">
    <source>
        <dbReference type="PROSITE" id="PS50928"/>
    </source>
</evidence>
<feature type="transmembrane region" description="Helical" evidence="8">
    <location>
        <begin position="141"/>
        <end position="162"/>
    </location>
</feature>
<evidence type="ECO:0000313" key="11">
    <source>
        <dbReference type="Proteomes" id="UP000824099"/>
    </source>
</evidence>
<feature type="transmembrane region" description="Helical" evidence="8">
    <location>
        <begin position="221"/>
        <end position="239"/>
    </location>
</feature>
<evidence type="ECO:0000256" key="8">
    <source>
        <dbReference type="RuleBase" id="RU363032"/>
    </source>
</evidence>
<evidence type="ECO:0000256" key="7">
    <source>
        <dbReference type="ARBA" id="ARBA00023136"/>
    </source>
</evidence>
<evidence type="ECO:0000256" key="2">
    <source>
        <dbReference type="ARBA" id="ARBA00022448"/>
    </source>
</evidence>
<keyword evidence="2 8" id="KW-0813">Transport</keyword>
<keyword evidence="5 8" id="KW-0812">Transmembrane</keyword>
<sequence>MEVESTMRSFVYKKLDWQAFLLKILLLSFAFIFIIGPLSSLMIWSLAREWFWPNSLPTVWGLYYWERALTGDIIQSFILSFWLAIAVTVICLVITVPVAYLIARRKLPMQAVFMAIFLIPQAFPQLPVYTNTMTLMYKWNLVGTVSGVLLIQLVGAIVYSVWTLVSVFRNIQPYMEEASFILGAGALKTFFKISLPMALPGIISAGLLVFLFALDEFTGSLLIGAPFIVTAPIYMYNAANGYEMQIASVIAIILMLPGMLFLGLLQRYMKSEYLAAFGRL</sequence>
<dbReference type="EMBL" id="DVNI01000021">
    <property type="protein sequence ID" value="HIU63675.1"/>
    <property type="molecule type" value="Genomic_DNA"/>
</dbReference>
<dbReference type="InterPro" id="IPR000515">
    <property type="entry name" value="MetI-like"/>
</dbReference>
<comment type="similarity">
    <text evidence="8">Belongs to the binding-protein-dependent transport system permease family.</text>
</comment>
<gene>
    <name evidence="10" type="ORF">IAB06_01360</name>
</gene>
<comment type="subcellular location">
    <subcellularLocation>
        <location evidence="1">Cell inner membrane</location>
        <topology evidence="1">Multi-pass membrane protein</topology>
    </subcellularLocation>
    <subcellularLocation>
        <location evidence="8">Cell membrane</location>
        <topology evidence="8">Multi-pass membrane protein</topology>
    </subcellularLocation>
</comment>
<dbReference type="Pfam" id="PF00528">
    <property type="entry name" value="BPD_transp_1"/>
    <property type="match status" value="1"/>
</dbReference>
<keyword evidence="7 8" id="KW-0472">Membrane</keyword>
<evidence type="ECO:0000256" key="4">
    <source>
        <dbReference type="ARBA" id="ARBA00022519"/>
    </source>
</evidence>
<feature type="transmembrane region" description="Helical" evidence="8">
    <location>
        <begin position="111"/>
        <end position="129"/>
    </location>
</feature>
<comment type="caution">
    <text evidence="10">The sequence shown here is derived from an EMBL/GenBank/DDBJ whole genome shotgun (WGS) entry which is preliminary data.</text>
</comment>
<evidence type="ECO:0000256" key="1">
    <source>
        <dbReference type="ARBA" id="ARBA00004429"/>
    </source>
</evidence>
<dbReference type="CDD" id="cd06261">
    <property type="entry name" value="TM_PBP2"/>
    <property type="match status" value="1"/>
</dbReference>
<evidence type="ECO:0000256" key="5">
    <source>
        <dbReference type="ARBA" id="ARBA00022692"/>
    </source>
</evidence>
<keyword evidence="6 8" id="KW-1133">Transmembrane helix</keyword>
<dbReference type="PROSITE" id="PS50928">
    <property type="entry name" value="ABC_TM1"/>
    <property type="match status" value="1"/>
</dbReference>
<reference evidence="10" key="2">
    <citation type="journal article" date="2021" name="PeerJ">
        <title>Extensive microbial diversity within the chicken gut microbiome revealed by metagenomics and culture.</title>
        <authorList>
            <person name="Gilroy R."/>
            <person name="Ravi A."/>
            <person name="Getino M."/>
            <person name="Pursley I."/>
            <person name="Horton D.L."/>
            <person name="Alikhan N.F."/>
            <person name="Baker D."/>
            <person name="Gharbi K."/>
            <person name="Hall N."/>
            <person name="Watson M."/>
            <person name="Adriaenssens E.M."/>
            <person name="Foster-Nyarko E."/>
            <person name="Jarju S."/>
            <person name="Secka A."/>
            <person name="Antonio M."/>
            <person name="Oren A."/>
            <person name="Chaudhuri R.R."/>
            <person name="La Ragione R."/>
            <person name="Hildebrand F."/>
            <person name="Pallen M.J."/>
        </authorList>
    </citation>
    <scope>NUCLEOTIDE SEQUENCE</scope>
    <source>
        <strain evidence="10">CHK160-1198</strain>
    </source>
</reference>
<dbReference type="GO" id="GO:0055085">
    <property type="term" value="P:transmembrane transport"/>
    <property type="evidence" value="ECO:0007669"/>
    <property type="project" value="InterPro"/>
</dbReference>
<evidence type="ECO:0000256" key="3">
    <source>
        <dbReference type="ARBA" id="ARBA00022475"/>
    </source>
</evidence>
<name>A0A9D1MP12_9FIRM</name>
<accession>A0A9D1MP12</accession>
<evidence type="ECO:0000256" key="6">
    <source>
        <dbReference type="ARBA" id="ARBA00022989"/>
    </source>
</evidence>
<feature type="transmembrane region" description="Helical" evidence="8">
    <location>
        <begin position="73"/>
        <end position="99"/>
    </location>
</feature>
<proteinExistence type="inferred from homology"/>
<dbReference type="SUPFAM" id="SSF161098">
    <property type="entry name" value="MetI-like"/>
    <property type="match status" value="1"/>
</dbReference>
<dbReference type="AlphaFoldDB" id="A0A9D1MP12"/>
<feature type="domain" description="ABC transmembrane type-1" evidence="9">
    <location>
        <begin position="77"/>
        <end position="265"/>
    </location>
</feature>
<organism evidence="10 11">
    <name type="scientific">Candidatus Avacidaminococcus intestinavium</name>
    <dbReference type="NCBI Taxonomy" id="2840684"/>
    <lineage>
        <taxon>Bacteria</taxon>
        <taxon>Bacillati</taxon>
        <taxon>Bacillota</taxon>
        <taxon>Negativicutes</taxon>
        <taxon>Acidaminococcales</taxon>
        <taxon>Acidaminococcaceae</taxon>
        <taxon>Acidaminococcaceae incertae sedis</taxon>
        <taxon>Candidatus Avacidaminococcus</taxon>
    </lineage>
</organism>
<dbReference type="GO" id="GO:0005886">
    <property type="term" value="C:plasma membrane"/>
    <property type="evidence" value="ECO:0007669"/>
    <property type="project" value="UniProtKB-SubCell"/>
</dbReference>
<keyword evidence="3" id="KW-1003">Cell membrane</keyword>
<dbReference type="Proteomes" id="UP000824099">
    <property type="component" value="Unassembled WGS sequence"/>
</dbReference>
<dbReference type="PANTHER" id="PTHR43357">
    <property type="entry name" value="INNER MEMBRANE ABC TRANSPORTER PERMEASE PROTEIN YDCV"/>
    <property type="match status" value="1"/>
</dbReference>
<protein>
    <submittedName>
        <fullName evidence="10">ABC transporter permease subunit</fullName>
    </submittedName>
</protein>
<feature type="transmembrane region" description="Helical" evidence="8">
    <location>
        <begin position="197"/>
        <end position="214"/>
    </location>
</feature>
<dbReference type="InterPro" id="IPR035906">
    <property type="entry name" value="MetI-like_sf"/>
</dbReference>
<reference evidence="10" key="1">
    <citation type="submission" date="2020-10" db="EMBL/GenBank/DDBJ databases">
        <authorList>
            <person name="Gilroy R."/>
        </authorList>
    </citation>
    <scope>NUCLEOTIDE SEQUENCE</scope>
    <source>
        <strain evidence="10">CHK160-1198</strain>
    </source>
</reference>
<evidence type="ECO:0000313" key="10">
    <source>
        <dbReference type="EMBL" id="HIU63675.1"/>
    </source>
</evidence>